<dbReference type="Proteomes" id="UP000269221">
    <property type="component" value="Unassembled WGS sequence"/>
</dbReference>
<organism evidence="1 2">
    <name type="scientific">Hirundo rustica rustica</name>
    <dbReference type="NCBI Taxonomy" id="333673"/>
    <lineage>
        <taxon>Eukaryota</taxon>
        <taxon>Metazoa</taxon>
        <taxon>Chordata</taxon>
        <taxon>Craniata</taxon>
        <taxon>Vertebrata</taxon>
        <taxon>Euteleostomi</taxon>
        <taxon>Archelosauria</taxon>
        <taxon>Archosauria</taxon>
        <taxon>Dinosauria</taxon>
        <taxon>Saurischia</taxon>
        <taxon>Theropoda</taxon>
        <taxon>Coelurosauria</taxon>
        <taxon>Aves</taxon>
        <taxon>Neognathae</taxon>
        <taxon>Neoaves</taxon>
        <taxon>Telluraves</taxon>
        <taxon>Australaves</taxon>
        <taxon>Passeriformes</taxon>
        <taxon>Sylvioidea</taxon>
        <taxon>Hirundinidae</taxon>
        <taxon>Hirundo</taxon>
    </lineage>
</organism>
<dbReference type="AlphaFoldDB" id="A0A3M0KLM3"/>
<accession>A0A3M0KLM3</accession>
<keyword evidence="2" id="KW-1185">Reference proteome</keyword>
<reference evidence="1 2" key="1">
    <citation type="submission" date="2018-07" db="EMBL/GenBank/DDBJ databases">
        <title>A high quality draft genome assembly of the barn swallow (H. rustica rustica).</title>
        <authorList>
            <person name="Formenti G."/>
            <person name="Chiara M."/>
            <person name="Poveda L."/>
            <person name="Francoijs K.-J."/>
            <person name="Bonisoli-Alquati A."/>
            <person name="Canova L."/>
            <person name="Gianfranceschi L."/>
            <person name="Horner D.S."/>
            <person name="Saino N."/>
        </authorList>
    </citation>
    <scope>NUCLEOTIDE SEQUENCE [LARGE SCALE GENOMIC DNA]</scope>
    <source>
        <strain evidence="1">Chelidonia</strain>
        <tissue evidence="1">Blood</tissue>
    </source>
</reference>
<evidence type="ECO:0000313" key="1">
    <source>
        <dbReference type="EMBL" id="RMC11860.1"/>
    </source>
</evidence>
<dbReference type="STRING" id="333673.A0A3M0KLM3"/>
<name>A0A3M0KLM3_HIRRU</name>
<proteinExistence type="predicted"/>
<evidence type="ECO:0000313" key="2">
    <source>
        <dbReference type="Proteomes" id="UP000269221"/>
    </source>
</evidence>
<dbReference type="EMBL" id="QRBI01000108">
    <property type="protein sequence ID" value="RMC11860.1"/>
    <property type="molecule type" value="Genomic_DNA"/>
</dbReference>
<protein>
    <submittedName>
        <fullName evidence="1">Uncharacterized protein</fullName>
    </submittedName>
</protein>
<comment type="caution">
    <text evidence="1">The sequence shown here is derived from an EMBL/GenBank/DDBJ whole genome shotgun (WGS) entry which is preliminary data.</text>
</comment>
<sequence length="110" mass="12475">MAATPGRALPLLLCGRRPAALTAVAGRFPALGRRRQQQRHRTEKLNPTELWPDFELVLDNLRAFLPVSDEDWGYLCCSILQARCLDLSENGFSAWQSNSKSDSFKYYSDK</sequence>
<gene>
    <name evidence="1" type="ORF">DUI87_11986</name>
</gene>